<sequence>MVVTCFKGRCNTSHQVIMCASISENYESGTMCIIGSHTRSFVTCTFLHCVGIFAWNKSLVNNVANFPSKCNHHTKRMRERRGWIFYW</sequence>
<keyword evidence="2" id="KW-1185">Reference proteome</keyword>
<comment type="caution">
    <text evidence="1">The sequence shown here is derived from an EMBL/GenBank/DDBJ whole genome shotgun (WGS) entry which is preliminary data.</text>
</comment>
<dbReference type="EMBL" id="WOCE01000012">
    <property type="protein sequence ID" value="KAE9603075.1"/>
    <property type="molecule type" value="Genomic_DNA"/>
</dbReference>
<name>A0A6A4PNB4_LUPAL</name>
<dbReference type="AlphaFoldDB" id="A0A6A4PNB4"/>
<protein>
    <submittedName>
        <fullName evidence="1">Uncharacterized protein</fullName>
    </submittedName>
</protein>
<gene>
    <name evidence="1" type="ORF">Lalb_Chr12g0206471</name>
</gene>
<organism evidence="1 2">
    <name type="scientific">Lupinus albus</name>
    <name type="common">White lupine</name>
    <name type="synonym">Lupinus termis</name>
    <dbReference type="NCBI Taxonomy" id="3870"/>
    <lineage>
        <taxon>Eukaryota</taxon>
        <taxon>Viridiplantae</taxon>
        <taxon>Streptophyta</taxon>
        <taxon>Embryophyta</taxon>
        <taxon>Tracheophyta</taxon>
        <taxon>Spermatophyta</taxon>
        <taxon>Magnoliopsida</taxon>
        <taxon>eudicotyledons</taxon>
        <taxon>Gunneridae</taxon>
        <taxon>Pentapetalae</taxon>
        <taxon>rosids</taxon>
        <taxon>fabids</taxon>
        <taxon>Fabales</taxon>
        <taxon>Fabaceae</taxon>
        <taxon>Papilionoideae</taxon>
        <taxon>50 kb inversion clade</taxon>
        <taxon>genistoids sensu lato</taxon>
        <taxon>core genistoids</taxon>
        <taxon>Genisteae</taxon>
        <taxon>Lupinus</taxon>
    </lineage>
</organism>
<evidence type="ECO:0000313" key="1">
    <source>
        <dbReference type="EMBL" id="KAE9603075.1"/>
    </source>
</evidence>
<proteinExistence type="predicted"/>
<evidence type="ECO:0000313" key="2">
    <source>
        <dbReference type="Proteomes" id="UP000447434"/>
    </source>
</evidence>
<dbReference type="Proteomes" id="UP000447434">
    <property type="component" value="Chromosome 12"/>
</dbReference>
<accession>A0A6A4PNB4</accession>
<reference evidence="2" key="1">
    <citation type="journal article" date="2020" name="Nat. Commun.">
        <title>Genome sequence of the cluster root forming white lupin.</title>
        <authorList>
            <person name="Hufnagel B."/>
            <person name="Marques A."/>
            <person name="Soriano A."/>
            <person name="Marques L."/>
            <person name="Divol F."/>
            <person name="Doumas P."/>
            <person name="Sallet E."/>
            <person name="Mancinotti D."/>
            <person name="Carrere S."/>
            <person name="Marande W."/>
            <person name="Arribat S."/>
            <person name="Keller J."/>
            <person name="Huneau C."/>
            <person name="Blein T."/>
            <person name="Aime D."/>
            <person name="Laguerre M."/>
            <person name="Taylor J."/>
            <person name="Schubert V."/>
            <person name="Nelson M."/>
            <person name="Geu-Flores F."/>
            <person name="Crespi M."/>
            <person name="Gallardo-Guerrero K."/>
            <person name="Delaux P.-M."/>
            <person name="Salse J."/>
            <person name="Berges H."/>
            <person name="Guyot R."/>
            <person name="Gouzy J."/>
            <person name="Peret B."/>
        </authorList>
    </citation>
    <scope>NUCLEOTIDE SEQUENCE [LARGE SCALE GENOMIC DNA]</scope>
    <source>
        <strain evidence="2">cv. Amiga</strain>
    </source>
</reference>